<name>A0ABU7B2N6_9TELE</name>
<evidence type="ECO:0000256" key="1">
    <source>
        <dbReference type="SAM" id="SignalP"/>
    </source>
</evidence>
<sequence>MLMYSLLKLLAFFLPILLTPWSLNGSLAVRAIETIPSNPELSFLLASKIFIRTIRSSDKMIADGRGWGCTRQRWQDVPAGRLFCNTLYPDHRPVLINLRHSSHPLCPQSGQAARRG</sequence>
<proteinExistence type="predicted"/>
<feature type="signal peptide" evidence="1">
    <location>
        <begin position="1"/>
        <end position="28"/>
    </location>
</feature>
<organism evidence="2 3">
    <name type="scientific">Ataeniobius toweri</name>
    <dbReference type="NCBI Taxonomy" id="208326"/>
    <lineage>
        <taxon>Eukaryota</taxon>
        <taxon>Metazoa</taxon>
        <taxon>Chordata</taxon>
        <taxon>Craniata</taxon>
        <taxon>Vertebrata</taxon>
        <taxon>Euteleostomi</taxon>
        <taxon>Actinopterygii</taxon>
        <taxon>Neopterygii</taxon>
        <taxon>Teleostei</taxon>
        <taxon>Neoteleostei</taxon>
        <taxon>Acanthomorphata</taxon>
        <taxon>Ovalentaria</taxon>
        <taxon>Atherinomorphae</taxon>
        <taxon>Cyprinodontiformes</taxon>
        <taxon>Goodeidae</taxon>
        <taxon>Ataeniobius</taxon>
    </lineage>
</organism>
<gene>
    <name evidence="2" type="ORF">ATANTOWER_014358</name>
</gene>
<evidence type="ECO:0008006" key="4">
    <source>
        <dbReference type="Google" id="ProtNLM"/>
    </source>
</evidence>
<feature type="chain" id="PRO_5045648164" description="Secreted protein" evidence="1">
    <location>
        <begin position="29"/>
        <end position="116"/>
    </location>
</feature>
<reference evidence="2 3" key="1">
    <citation type="submission" date="2021-07" db="EMBL/GenBank/DDBJ databases">
        <authorList>
            <person name="Palmer J.M."/>
        </authorList>
    </citation>
    <scope>NUCLEOTIDE SEQUENCE [LARGE SCALE GENOMIC DNA]</scope>
    <source>
        <strain evidence="2 3">AT_MEX2019</strain>
        <tissue evidence="2">Muscle</tissue>
    </source>
</reference>
<protein>
    <recommendedName>
        <fullName evidence="4">Secreted protein</fullName>
    </recommendedName>
</protein>
<comment type="caution">
    <text evidence="2">The sequence shown here is derived from an EMBL/GenBank/DDBJ whole genome shotgun (WGS) entry which is preliminary data.</text>
</comment>
<keyword evidence="1" id="KW-0732">Signal</keyword>
<evidence type="ECO:0000313" key="3">
    <source>
        <dbReference type="Proteomes" id="UP001345963"/>
    </source>
</evidence>
<keyword evidence="3" id="KW-1185">Reference proteome</keyword>
<evidence type="ECO:0000313" key="2">
    <source>
        <dbReference type="EMBL" id="MED6244519.1"/>
    </source>
</evidence>
<dbReference type="EMBL" id="JAHUTI010039638">
    <property type="protein sequence ID" value="MED6244519.1"/>
    <property type="molecule type" value="Genomic_DNA"/>
</dbReference>
<accession>A0ABU7B2N6</accession>
<dbReference type="Proteomes" id="UP001345963">
    <property type="component" value="Unassembled WGS sequence"/>
</dbReference>